<dbReference type="AlphaFoldDB" id="A0A7Y9FJ98"/>
<evidence type="ECO:0000313" key="1">
    <source>
        <dbReference type="EMBL" id="NYD88360.1"/>
    </source>
</evidence>
<sequence length="129" mass="14003">MAWQDADDAPAAGRGDRLSEAARAILVNRRSRLDLLPAELFGEWPWEVLLTLFVADAEGQRLTGRGIAAELACPPLTMTRWLQHLARTGLVVGDTARDLDTPLTLSLSAITALESYLATSLQTAHLLLV</sequence>
<organism evidence="1 2">
    <name type="scientific">Sphingomonas melonis</name>
    <dbReference type="NCBI Taxonomy" id="152682"/>
    <lineage>
        <taxon>Bacteria</taxon>
        <taxon>Pseudomonadati</taxon>
        <taxon>Pseudomonadota</taxon>
        <taxon>Alphaproteobacteria</taxon>
        <taxon>Sphingomonadales</taxon>
        <taxon>Sphingomonadaceae</taxon>
        <taxon>Sphingomonas</taxon>
    </lineage>
</organism>
<proteinExistence type="predicted"/>
<reference evidence="1 2" key="1">
    <citation type="submission" date="2020-07" db="EMBL/GenBank/DDBJ databases">
        <authorList>
            <person name="Partida-Martinez L."/>
            <person name="Huntemann M."/>
            <person name="Clum A."/>
            <person name="Wang J."/>
            <person name="Palaniappan K."/>
            <person name="Ritter S."/>
            <person name="Chen I.-M."/>
            <person name="Stamatis D."/>
            <person name="Reddy T."/>
            <person name="O'Malley R."/>
            <person name="Daum C."/>
            <person name="Shapiro N."/>
            <person name="Ivanova N."/>
            <person name="Kyrpides N."/>
            <person name="Woyke T."/>
        </authorList>
    </citation>
    <scope>NUCLEOTIDE SEQUENCE [LARGE SCALE GENOMIC DNA]</scope>
    <source>
        <strain evidence="1 2">AS2.3</strain>
    </source>
</reference>
<protein>
    <recommendedName>
        <fullName evidence="3">HTH marR-type domain-containing protein</fullName>
    </recommendedName>
</protein>
<keyword evidence="2" id="KW-1185">Reference proteome</keyword>
<reference evidence="1 2" key="2">
    <citation type="submission" date="2020-08" db="EMBL/GenBank/DDBJ databases">
        <title>The Agave Microbiome: Exploring the role of microbial communities in plant adaptations to desert environments.</title>
        <authorList>
            <person name="Partida-Martinez L.P."/>
        </authorList>
    </citation>
    <scope>NUCLEOTIDE SEQUENCE [LARGE SCALE GENOMIC DNA]</scope>
    <source>
        <strain evidence="1 2">AS2.3</strain>
    </source>
</reference>
<dbReference type="RefSeq" id="WP_179506968.1">
    <property type="nucleotide sequence ID" value="NZ_JACCBY010000001.1"/>
</dbReference>
<name>A0A7Y9FJ98_9SPHN</name>
<gene>
    <name evidence="1" type="ORF">HD841_000129</name>
</gene>
<dbReference type="Proteomes" id="UP000517753">
    <property type="component" value="Unassembled WGS sequence"/>
</dbReference>
<dbReference type="EMBL" id="JACCBY010000001">
    <property type="protein sequence ID" value="NYD88360.1"/>
    <property type="molecule type" value="Genomic_DNA"/>
</dbReference>
<accession>A0A7Y9FJ98</accession>
<comment type="caution">
    <text evidence="1">The sequence shown here is derived from an EMBL/GenBank/DDBJ whole genome shotgun (WGS) entry which is preliminary data.</text>
</comment>
<evidence type="ECO:0000313" key="2">
    <source>
        <dbReference type="Proteomes" id="UP000517753"/>
    </source>
</evidence>
<evidence type="ECO:0008006" key="3">
    <source>
        <dbReference type="Google" id="ProtNLM"/>
    </source>
</evidence>